<keyword evidence="9" id="KW-1185">Reference proteome</keyword>
<feature type="transmembrane region" description="Helical" evidence="6">
    <location>
        <begin position="122"/>
        <end position="143"/>
    </location>
</feature>
<proteinExistence type="predicted"/>
<accession>A0ABP0AL76</accession>
<dbReference type="PROSITE" id="PS01130">
    <property type="entry name" value="SLC26A"/>
    <property type="match status" value="1"/>
</dbReference>
<keyword evidence="4 6" id="KW-0472">Membrane</keyword>
<feature type="compositionally biased region" description="Basic and acidic residues" evidence="5">
    <location>
        <begin position="633"/>
        <end position="644"/>
    </location>
</feature>
<protein>
    <recommendedName>
        <fullName evidence="7">STAS domain-containing protein</fullName>
    </recommendedName>
</protein>
<gene>
    <name evidence="8" type="ORF">SEUCBS140593_000218</name>
</gene>
<evidence type="ECO:0000256" key="4">
    <source>
        <dbReference type="ARBA" id="ARBA00023136"/>
    </source>
</evidence>
<sequence length="836" mass="89256">MTIWTKKLGHRTAKLLGIDLQEEGQIPEDFVGEPGHIFFEEEPTTAQFIRQHLPTREGAVRYVASLFPFISWIGHYNAQWLIGDLVAGITIGAVVVPQSLAYARLATLDVQFGLYSSFMGHLIYWIFGTSKDISIGPIAMMSVMTGKVIEDLHSAFPDVPPHAIASGLGIVAGSFIVLLGLVRCGWLIDLIPLVSLSSFVTGSAITIGSGQLASLFGITGVKTSDPPAYVIIDTLKHLPTAHGLDTAVGFSSLALLYIIRYTSGRLASRYPSRSRAVFFVATLRTVFVILLFTLISWIVNRNTKRHPHFKILMTVPAGFQNVGIPPLTPGLVQKLTGYLPAATIVLLLEHIAIAKSFGRISNYTINASQEMVAIGTGNVLGAFLGGYPATGSFSRTAIQAKAGARTPACGLITAMVVLLAIYVLPPVFYYIPSATLAAVILHAVGDLFTPPATLYRFWRIAPLEVPIFFVGVAVAVVSTIDMGIYATVGLSVALLLVRGLKARGDFLGRVRVHTVANGRVVGGDGHEVVEGVLWSSKETPEPNKSEASSTIHNLTSPVSPTPPDVIASLPPSSARNVFLPLGHGDGSNPAIGVENPYPGIFIYRFNEGFNFPGAAHTLALMTAYITSNSRPGTDPEHQYRRPGDRPWNNPTSRSSSSSEEDGRSPLTSVILDFSSVNHVDGTSIQQLVDVRNQLDRFAAPAVVDWHLACVHSRWTRRALVAAGFGYPTQTPGTDGVGHRWQSIFSVAEVTSSRGAGVMNTGEIVDQSAAEKSHHHAPQVYHVETLHVPVSGANRPLFHVDLTSALQSAVIMSRQSGGHAGGRSGGSGSGSGSGGDI</sequence>
<dbReference type="NCBIfam" id="TIGR00815">
    <property type="entry name" value="sulP"/>
    <property type="match status" value="1"/>
</dbReference>
<feature type="transmembrane region" description="Helical" evidence="6">
    <location>
        <begin position="402"/>
        <end position="423"/>
    </location>
</feature>
<dbReference type="PROSITE" id="PS50801">
    <property type="entry name" value="STAS"/>
    <property type="match status" value="1"/>
</dbReference>
<comment type="subcellular location">
    <subcellularLocation>
        <location evidence="1">Membrane</location>
        <topology evidence="1">Multi-pass membrane protein</topology>
    </subcellularLocation>
</comment>
<feature type="region of interest" description="Disordered" evidence="5">
    <location>
        <begin position="535"/>
        <end position="567"/>
    </location>
</feature>
<feature type="region of interest" description="Disordered" evidence="5">
    <location>
        <begin position="813"/>
        <end position="836"/>
    </location>
</feature>
<keyword evidence="2 6" id="KW-0812">Transmembrane</keyword>
<evidence type="ECO:0000256" key="5">
    <source>
        <dbReference type="SAM" id="MobiDB-lite"/>
    </source>
</evidence>
<evidence type="ECO:0000256" key="2">
    <source>
        <dbReference type="ARBA" id="ARBA00022692"/>
    </source>
</evidence>
<comment type="caution">
    <text evidence="8">The sequence shown here is derived from an EMBL/GenBank/DDBJ whole genome shotgun (WGS) entry which is preliminary data.</text>
</comment>
<dbReference type="InterPro" id="IPR036513">
    <property type="entry name" value="STAS_dom_sf"/>
</dbReference>
<feature type="transmembrane region" description="Helical" evidence="6">
    <location>
        <begin position="238"/>
        <end position="258"/>
    </location>
</feature>
<dbReference type="EMBL" id="CAWUHD010000001">
    <property type="protein sequence ID" value="CAK7208572.1"/>
    <property type="molecule type" value="Genomic_DNA"/>
</dbReference>
<feature type="transmembrane region" description="Helical" evidence="6">
    <location>
        <begin position="80"/>
        <end position="101"/>
    </location>
</feature>
<feature type="domain" description="STAS" evidence="7">
    <location>
        <begin position="598"/>
        <end position="724"/>
    </location>
</feature>
<keyword evidence="3 6" id="KW-1133">Transmembrane helix</keyword>
<evidence type="ECO:0000256" key="3">
    <source>
        <dbReference type="ARBA" id="ARBA00022989"/>
    </source>
</evidence>
<dbReference type="Proteomes" id="UP001642482">
    <property type="component" value="Unassembled WGS sequence"/>
</dbReference>
<dbReference type="InterPro" id="IPR002645">
    <property type="entry name" value="STAS_dom"/>
</dbReference>
<evidence type="ECO:0000313" key="9">
    <source>
        <dbReference type="Proteomes" id="UP001642482"/>
    </source>
</evidence>
<feature type="compositionally biased region" description="Polar residues" evidence="5">
    <location>
        <begin position="545"/>
        <end position="558"/>
    </location>
</feature>
<feature type="transmembrane region" description="Helical" evidence="6">
    <location>
        <begin position="429"/>
        <end position="448"/>
    </location>
</feature>
<reference evidence="8 9" key="1">
    <citation type="submission" date="2024-01" db="EMBL/GenBank/DDBJ databases">
        <authorList>
            <person name="Allen C."/>
            <person name="Tagirdzhanova G."/>
        </authorList>
    </citation>
    <scope>NUCLEOTIDE SEQUENCE [LARGE SCALE GENOMIC DNA]</scope>
</reference>
<evidence type="ECO:0000256" key="1">
    <source>
        <dbReference type="ARBA" id="ARBA00004141"/>
    </source>
</evidence>
<dbReference type="InterPro" id="IPR011547">
    <property type="entry name" value="SLC26A/SulP_dom"/>
</dbReference>
<dbReference type="InterPro" id="IPR001902">
    <property type="entry name" value="SLC26A/SulP_fam"/>
</dbReference>
<feature type="transmembrane region" description="Helical" evidence="6">
    <location>
        <begin position="335"/>
        <end position="353"/>
    </location>
</feature>
<dbReference type="Pfam" id="PF00916">
    <property type="entry name" value="Sulfate_transp"/>
    <property type="match status" value="1"/>
</dbReference>
<feature type="transmembrane region" description="Helical" evidence="6">
    <location>
        <begin position="58"/>
        <end position="74"/>
    </location>
</feature>
<evidence type="ECO:0000259" key="7">
    <source>
        <dbReference type="PROSITE" id="PS50801"/>
    </source>
</evidence>
<feature type="transmembrane region" description="Helical" evidence="6">
    <location>
        <begin position="163"/>
        <end position="182"/>
    </location>
</feature>
<feature type="region of interest" description="Disordered" evidence="5">
    <location>
        <begin position="629"/>
        <end position="664"/>
    </location>
</feature>
<dbReference type="InterPro" id="IPR018045">
    <property type="entry name" value="S04_transporter_CS"/>
</dbReference>
<dbReference type="PANTHER" id="PTHR11814">
    <property type="entry name" value="SULFATE TRANSPORTER"/>
    <property type="match status" value="1"/>
</dbReference>
<organism evidence="8 9">
    <name type="scientific">Sporothrix eucalyptigena</name>
    <dbReference type="NCBI Taxonomy" id="1812306"/>
    <lineage>
        <taxon>Eukaryota</taxon>
        <taxon>Fungi</taxon>
        <taxon>Dikarya</taxon>
        <taxon>Ascomycota</taxon>
        <taxon>Pezizomycotina</taxon>
        <taxon>Sordariomycetes</taxon>
        <taxon>Sordariomycetidae</taxon>
        <taxon>Ophiostomatales</taxon>
        <taxon>Ophiostomataceae</taxon>
        <taxon>Sporothrix</taxon>
    </lineage>
</organism>
<evidence type="ECO:0000256" key="6">
    <source>
        <dbReference type="SAM" id="Phobius"/>
    </source>
</evidence>
<feature type="transmembrane region" description="Helical" evidence="6">
    <location>
        <begin position="194"/>
        <end position="218"/>
    </location>
</feature>
<name>A0ABP0AL76_9PEZI</name>
<feature type="transmembrane region" description="Helical" evidence="6">
    <location>
        <begin position="460"/>
        <end position="477"/>
    </location>
</feature>
<evidence type="ECO:0000313" key="8">
    <source>
        <dbReference type="EMBL" id="CAK7208572.1"/>
    </source>
</evidence>
<feature type="compositionally biased region" description="Gly residues" evidence="5">
    <location>
        <begin position="817"/>
        <end position="836"/>
    </location>
</feature>
<dbReference type="Gene3D" id="3.30.750.24">
    <property type="entry name" value="STAS domain"/>
    <property type="match status" value="1"/>
</dbReference>
<feature type="transmembrane region" description="Helical" evidence="6">
    <location>
        <begin position="278"/>
        <end position="299"/>
    </location>
</feature>